<dbReference type="EMBL" id="BMRP01000051">
    <property type="protein sequence ID" value="GGU96153.1"/>
    <property type="molecule type" value="Genomic_DNA"/>
</dbReference>
<organism evidence="2 3">
    <name type="scientific">Streptomyces albospinus</name>
    <dbReference type="NCBI Taxonomy" id="285515"/>
    <lineage>
        <taxon>Bacteria</taxon>
        <taxon>Bacillati</taxon>
        <taxon>Actinomycetota</taxon>
        <taxon>Actinomycetes</taxon>
        <taxon>Kitasatosporales</taxon>
        <taxon>Streptomycetaceae</taxon>
        <taxon>Streptomyces</taxon>
    </lineage>
</organism>
<gene>
    <name evidence="2" type="ORF">GCM10010211_74160</name>
</gene>
<evidence type="ECO:0000256" key="1">
    <source>
        <dbReference type="SAM" id="MobiDB-lite"/>
    </source>
</evidence>
<feature type="compositionally biased region" description="Polar residues" evidence="1">
    <location>
        <begin position="34"/>
        <end position="43"/>
    </location>
</feature>
<comment type="caution">
    <text evidence="2">The sequence shown here is derived from an EMBL/GenBank/DDBJ whole genome shotgun (WGS) entry which is preliminary data.</text>
</comment>
<sequence>MHSSNPPAPTSAMTEAAASRHRLSLWSAHPPPHTSSTTASFNYRRQPPLPVAARRVEVHEGWWERAGAREVR</sequence>
<accession>A0ABQ2VPX8</accession>
<name>A0ABQ2VPX8_9ACTN</name>
<proteinExistence type="predicted"/>
<keyword evidence="3" id="KW-1185">Reference proteome</keyword>
<feature type="region of interest" description="Disordered" evidence="1">
    <location>
        <begin position="1"/>
        <end position="43"/>
    </location>
</feature>
<evidence type="ECO:0000313" key="2">
    <source>
        <dbReference type="EMBL" id="GGU96153.1"/>
    </source>
</evidence>
<protein>
    <submittedName>
        <fullName evidence="2">Uncharacterized protein</fullName>
    </submittedName>
</protein>
<reference evidence="3" key="1">
    <citation type="journal article" date="2019" name="Int. J. Syst. Evol. Microbiol.">
        <title>The Global Catalogue of Microorganisms (GCM) 10K type strain sequencing project: providing services to taxonomists for standard genome sequencing and annotation.</title>
        <authorList>
            <consortium name="The Broad Institute Genomics Platform"/>
            <consortium name="The Broad Institute Genome Sequencing Center for Infectious Disease"/>
            <person name="Wu L."/>
            <person name="Ma J."/>
        </authorList>
    </citation>
    <scope>NUCLEOTIDE SEQUENCE [LARGE SCALE GENOMIC DNA]</scope>
    <source>
        <strain evidence="3">JCM 3399</strain>
    </source>
</reference>
<evidence type="ECO:0000313" key="3">
    <source>
        <dbReference type="Proteomes" id="UP000654471"/>
    </source>
</evidence>
<dbReference type="Proteomes" id="UP000654471">
    <property type="component" value="Unassembled WGS sequence"/>
</dbReference>